<proteinExistence type="predicted"/>
<organism evidence="1 2">
    <name type="scientific">Mesorhizobium alhagi CCNWXJ12-2</name>
    <dbReference type="NCBI Taxonomy" id="1107882"/>
    <lineage>
        <taxon>Bacteria</taxon>
        <taxon>Pseudomonadati</taxon>
        <taxon>Pseudomonadota</taxon>
        <taxon>Alphaproteobacteria</taxon>
        <taxon>Hyphomicrobiales</taxon>
        <taxon>Phyllobacteriaceae</taxon>
        <taxon>Allomesorhizobium</taxon>
    </lineage>
</organism>
<reference evidence="1 2" key="1">
    <citation type="journal article" date="2012" name="J. Bacteriol.">
        <title>Draft Genome Sequence of Mesorhizobium alhagi CCNWXJ12-2T, a Novel Salt-Resistant Species Isolated from the Desert of Northwestern China.</title>
        <authorList>
            <person name="Zhou M."/>
            <person name="Chen W."/>
            <person name="Chen H."/>
            <person name="Wei G."/>
        </authorList>
    </citation>
    <scope>NUCLEOTIDE SEQUENCE [LARGE SCALE GENOMIC DNA]</scope>
    <source>
        <strain evidence="1 2">CCNWXJ12-2</strain>
    </source>
</reference>
<dbReference type="Proteomes" id="UP000003250">
    <property type="component" value="Unassembled WGS sequence"/>
</dbReference>
<dbReference type="EMBL" id="AHAM01000250">
    <property type="protein sequence ID" value="EHK53883.1"/>
    <property type="molecule type" value="Genomic_DNA"/>
</dbReference>
<accession>H0HZH1</accession>
<name>H0HZH1_9HYPH</name>
<protein>
    <submittedName>
        <fullName evidence="1">Uncharacterized protein</fullName>
    </submittedName>
</protein>
<evidence type="ECO:0000313" key="2">
    <source>
        <dbReference type="Proteomes" id="UP000003250"/>
    </source>
</evidence>
<dbReference type="AlphaFoldDB" id="H0HZH1"/>
<keyword evidence="2" id="KW-1185">Reference proteome</keyword>
<gene>
    <name evidence="1" type="ORF">MAXJ12_28023</name>
</gene>
<evidence type="ECO:0000313" key="1">
    <source>
        <dbReference type="EMBL" id="EHK53883.1"/>
    </source>
</evidence>
<sequence length="54" mass="6044">MAGLFFLQRHLNLAAICAQFYTSMSLVCQGWMKIQRGETGPGILRMEEGIVLGR</sequence>